<sequence length="163" mass="18499">VCEILSSYVPHKIRALGLSNAAFSVLQALHTHMPVKLSVVQNRFCEETKWEVIMRKFCRDHGIVFKCFWTYTGNPKLMASKPVRQLKLETQKLGFEDNEVLPLYALVLGLDGIAILDGTTQPDRMTDDLKGLNDLSIWVDGDGKDIWPHLLADFKAVIEEDRT</sequence>
<gene>
    <name evidence="1" type="ORF">BJ878DRAFT_550035</name>
</gene>
<dbReference type="AlphaFoldDB" id="A0A9P7Z2V5"/>
<dbReference type="InterPro" id="IPR036812">
    <property type="entry name" value="NAD(P)_OxRdtase_dom_sf"/>
</dbReference>
<dbReference type="Gene3D" id="3.20.20.100">
    <property type="entry name" value="NADP-dependent oxidoreductase domain"/>
    <property type="match status" value="1"/>
</dbReference>
<dbReference type="OrthoDB" id="5357513at2759"/>
<keyword evidence="2" id="KW-1185">Reference proteome</keyword>
<accession>A0A9P7Z2V5</accession>
<evidence type="ECO:0008006" key="3">
    <source>
        <dbReference type="Google" id="ProtNLM"/>
    </source>
</evidence>
<dbReference type="Proteomes" id="UP000887226">
    <property type="component" value="Unassembled WGS sequence"/>
</dbReference>
<protein>
    <recommendedName>
        <fullName evidence="3">NADP-dependent oxidoreductase domain-containing protein</fullName>
    </recommendedName>
</protein>
<proteinExistence type="predicted"/>
<comment type="caution">
    <text evidence="1">The sequence shown here is derived from an EMBL/GenBank/DDBJ whole genome shotgun (WGS) entry which is preliminary data.</text>
</comment>
<feature type="non-terminal residue" evidence="1">
    <location>
        <position position="1"/>
    </location>
</feature>
<organism evidence="1 2">
    <name type="scientific">Calycina marina</name>
    <dbReference type="NCBI Taxonomy" id="1763456"/>
    <lineage>
        <taxon>Eukaryota</taxon>
        <taxon>Fungi</taxon>
        <taxon>Dikarya</taxon>
        <taxon>Ascomycota</taxon>
        <taxon>Pezizomycotina</taxon>
        <taxon>Leotiomycetes</taxon>
        <taxon>Helotiales</taxon>
        <taxon>Pezizellaceae</taxon>
        <taxon>Calycina</taxon>
    </lineage>
</organism>
<name>A0A9P7Z2V5_9HELO</name>
<dbReference type="EMBL" id="MU253895">
    <property type="protein sequence ID" value="KAG9244594.1"/>
    <property type="molecule type" value="Genomic_DNA"/>
</dbReference>
<evidence type="ECO:0000313" key="2">
    <source>
        <dbReference type="Proteomes" id="UP000887226"/>
    </source>
</evidence>
<dbReference type="SUPFAM" id="SSF51430">
    <property type="entry name" value="NAD(P)-linked oxidoreductase"/>
    <property type="match status" value="1"/>
</dbReference>
<evidence type="ECO:0000313" key="1">
    <source>
        <dbReference type="EMBL" id="KAG9244594.1"/>
    </source>
</evidence>
<reference evidence="1" key="1">
    <citation type="journal article" date="2021" name="IMA Fungus">
        <title>Genomic characterization of three marine fungi, including Emericellopsis atlantica sp. nov. with signatures of a generalist lifestyle and marine biomass degradation.</title>
        <authorList>
            <person name="Hagestad O.C."/>
            <person name="Hou L."/>
            <person name="Andersen J.H."/>
            <person name="Hansen E.H."/>
            <person name="Altermark B."/>
            <person name="Li C."/>
            <person name="Kuhnert E."/>
            <person name="Cox R.J."/>
            <person name="Crous P.W."/>
            <person name="Spatafora J.W."/>
            <person name="Lail K."/>
            <person name="Amirebrahimi M."/>
            <person name="Lipzen A."/>
            <person name="Pangilinan J."/>
            <person name="Andreopoulos W."/>
            <person name="Hayes R.D."/>
            <person name="Ng V."/>
            <person name="Grigoriev I.V."/>
            <person name="Jackson S.A."/>
            <person name="Sutton T.D.S."/>
            <person name="Dobson A.D.W."/>
            <person name="Rama T."/>
        </authorList>
    </citation>
    <scope>NUCLEOTIDE SEQUENCE</scope>
    <source>
        <strain evidence="1">TRa3180A</strain>
    </source>
</reference>